<proteinExistence type="predicted"/>
<keyword evidence="1" id="KW-1133">Transmembrane helix</keyword>
<keyword evidence="1" id="KW-0812">Transmembrane</keyword>
<feature type="transmembrane region" description="Helical" evidence="1">
    <location>
        <begin position="142"/>
        <end position="163"/>
    </location>
</feature>
<dbReference type="EMBL" id="KN824288">
    <property type="protein sequence ID" value="KIM29431.1"/>
    <property type="molecule type" value="Genomic_DNA"/>
</dbReference>
<evidence type="ECO:0000256" key="1">
    <source>
        <dbReference type="SAM" id="Phobius"/>
    </source>
</evidence>
<evidence type="ECO:0000313" key="2">
    <source>
        <dbReference type="EMBL" id="KIM29431.1"/>
    </source>
</evidence>
<feature type="transmembrane region" description="Helical" evidence="1">
    <location>
        <begin position="21"/>
        <end position="43"/>
    </location>
</feature>
<dbReference type="OrthoDB" id="2501127at2759"/>
<keyword evidence="1" id="KW-0472">Membrane</keyword>
<keyword evidence="3" id="KW-1185">Reference proteome</keyword>
<dbReference type="STRING" id="933852.A0A0C3BD99"/>
<dbReference type="HOGENOM" id="CLU_1090561_0_0_1"/>
<evidence type="ECO:0008006" key="4">
    <source>
        <dbReference type="Google" id="ProtNLM"/>
    </source>
</evidence>
<protein>
    <recommendedName>
        <fullName evidence="4">MARVEL domain-containing protein</fullName>
    </recommendedName>
</protein>
<gene>
    <name evidence="2" type="ORF">M408DRAFT_67817</name>
</gene>
<feature type="transmembrane region" description="Helical" evidence="1">
    <location>
        <begin position="97"/>
        <end position="122"/>
    </location>
</feature>
<dbReference type="AlphaFoldDB" id="A0A0C3BD99"/>
<sequence length="255" mass="28802">MNRTSVAVDTASQYSRAIHGWAYVVLAVWSLMLFIFTIARLIYTLSPRTDRFLNNGAPFYESSVMELVVCALLGLAFSGVMIFVLRSRNTLGFVSKNGFEVGVLIVQWFLWVGGAGSATTIWPNLNFCVRFSTCRVLQAMMAWAWLGWITISFLLGASLFFAIKTGRWNAQIPISWELKNPSPPEFTIDGEERGIRPQMGMREGSGKARATDDADIDRDNYEFERWKRAVTWLQQENPDFGKELKDSRNVPSTSA</sequence>
<reference evidence="2 3" key="1">
    <citation type="submission" date="2014-04" db="EMBL/GenBank/DDBJ databases">
        <authorList>
            <consortium name="DOE Joint Genome Institute"/>
            <person name="Kuo A."/>
            <person name="Zuccaro A."/>
            <person name="Kohler A."/>
            <person name="Nagy L.G."/>
            <person name="Floudas D."/>
            <person name="Copeland A."/>
            <person name="Barry K.W."/>
            <person name="Cichocki N."/>
            <person name="Veneault-Fourrey C."/>
            <person name="LaButti K."/>
            <person name="Lindquist E.A."/>
            <person name="Lipzen A."/>
            <person name="Lundell T."/>
            <person name="Morin E."/>
            <person name="Murat C."/>
            <person name="Sun H."/>
            <person name="Tunlid A."/>
            <person name="Henrissat B."/>
            <person name="Grigoriev I.V."/>
            <person name="Hibbett D.S."/>
            <person name="Martin F."/>
            <person name="Nordberg H.P."/>
            <person name="Cantor M.N."/>
            <person name="Hua S.X."/>
        </authorList>
    </citation>
    <scope>NUCLEOTIDE SEQUENCE [LARGE SCALE GENOMIC DNA]</scope>
    <source>
        <strain evidence="2 3">MAFF 305830</strain>
    </source>
</reference>
<organism evidence="2 3">
    <name type="scientific">Serendipita vermifera MAFF 305830</name>
    <dbReference type="NCBI Taxonomy" id="933852"/>
    <lineage>
        <taxon>Eukaryota</taxon>
        <taxon>Fungi</taxon>
        <taxon>Dikarya</taxon>
        <taxon>Basidiomycota</taxon>
        <taxon>Agaricomycotina</taxon>
        <taxon>Agaricomycetes</taxon>
        <taxon>Sebacinales</taxon>
        <taxon>Serendipitaceae</taxon>
        <taxon>Serendipita</taxon>
    </lineage>
</organism>
<name>A0A0C3BD99_SERVB</name>
<accession>A0A0C3BD99</accession>
<feature type="transmembrane region" description="Helical" evidence="1">
    <location>
        <begin position="63"/>
        <end position="85"/>
    </location>
</feature>
<dbReference type="Proteomes" id="UP000054097">
    <property type="component" value="Unassembled WGS sequence"/>
</dbReference>
<reference evidence="3" key="2">
    <citation type="submission" date="2015-01" db="EMBL/GenBank/DDBJ databases">
        <title>Evolutionary Origins and Diversification of the Mycorrhizal Mutualists.</title>
        <authorList>
            <consortium name="DOE Joint Genome Institute"/>
            <consortium name="Mycorrhizal Genomics Consortium"/>
            <person name="Kohler A."/>
            <person name="Kuo A."/>
            <person name="Nagy L.G."/>
            <person name="Floudas D."/>
            <person name="Copeland A."/>
            <person name="Barry K.W."/>
            <person name="Cichocki N."/>
            <person name="Veneault-Fourrey C."/>
            <person name="LaButti K."/>
            <person name="Lindquist E.A."/>
            <person name="Lipzen A."/>
            <person name="Lundell T."/>
            <person name="Morin E."/>
            <person name="Murat C."/>
            <person name="Riley R."/>
            <person name="Ohm R."/>
            <person name="Sun H."/>
            <person name="Tunlid A."/>
            <person name="Henrissat B."/>
            <person name="Grigoriev I.V."/>
            <person name="Hibbett D.S."/>
            <person name="Martin F."/>
        </authorList>
    </citation>
    <scope>NUCLEOTIDE SEQUENCE [LARGE SCALE GENOMIC DNA]</scope>
    <source>
        <strain evidence="3">MAFF 305830</strain>
    </source>
</reference>
<evidence type="ECO:0000313" key="3">
    <source>
        <dbReference type="Proteomes" id="UP000054097"/>
    </source>
</evidence>